<dbReference type="Proteomes" id="UP000714618">
    <property type="component" value="Unassembled WGS sequence"/>
</dbReference>
<feature type="domain" description="BTB" evidence="2">
    <location>
        <begin position="82"/>
        <end position="135"/>
    </location>
</feature>
<proteinExistence type="predicted"/>
<dbReference type="InterPro" id="IPR011333">
    <property type="entry name" value="SKP1/BTB/POZ_sf"/>
</dbReference>
<dbReference type="PANTHER" id="PTHR47843">
    <property type="entry name" value="BTB DOMAIN-CONTAINING PROTEIN-RELATED"/>
    <property type="match status" value="1"/>
</dbReference>
<keyword evidence="4" id="KW-1185">Reference proteome</keyword>
<gene>
    <name evidence="3" type="ORF">AWRI4233_LOCUS9111</name>
</gene>
<dbReference type="SUPFAM" id="SSF54695">
    <property type="entry name" value="POZ domain"/>
    <property type="match status" value="2"/>
</dbReference>
<comment type="caution">
    <text evidence="3">The sequence shown here is derived from an EMBL/GenBank/DDBJ whole genome shotgun (WGS) entry which is preliminary data.</text>
</comment>
<accession>A0A9N8KCB4</accession>
<dbReference type="AlphaFoldDB" id="A0A9N8KCB4"/>
<feature type="region of interest" description="Disordered" evidence="1">
    <location>
        <begin position="1"/>
        <end position="24"/>
    </location>
</feature>
<name>A0A9N8KCB4_9PEZI</name>
<dbReference type="PROSITE" id="PS50097">
    <property type="entry name" value="BTB"/>
    <property type="match status" value="2"/>
</dbReference>
<evidence type="ECO:0000259" key="2">
    <source>
        <dbReference type="PROSITE" id="PS50097"/>
    </source>
</evidence>
<reference evidence="3" key="1">
    <citation type="submission" date="2020-06" db="EMBL/GenBank/DDBJ databases">
        <authorList>
            <person name="Onetto C."/>
        </authorList>
    </citation>
    <scope>NUCLEOTIDE SEQUENCE</scope>
</reference>
<dbReference type="Gene3D" id="3.30.710.10">
    <property type="entry name" value="Potassium Channel Kv1.1, Chain A"/>
    <property type="match status" value="2"/>
</dbReference>
<dbReference type="InterPro" id="IPR000210">
    <property type="entry name" value="BTB/POZ_dom"/>
</dbReference>
<evidence type="ECO:0000313" key="3">
    <source>
        <dbReference type="EMBL" id="CAD0100286.1"/>
    </source>
</evidence>
<dbReference type="PANTHER" id="PTHR47843:SF2">
    <property type="entry name" value="BTB DOMAIN-CONTAINING PROTEIN"/>
    <property type="match status" value="1"/>
</dbReference>
<sequence length="361" mass="42323">MTTIISGIMDTDDTASREQETAHESDTALKDIRVLFKDSLDKPIIRCWNEAEVCEIIHDNHETVQLVSLENDVDGNRYTATINKRLLTRFSPYFKALLEGGFSERTKKVLSIDYKDFFLQSLQDRLCTGELSILEKYPHFKTGFYLFADFYNIPALRRVIMSAAVAHTYDKPWHPINAARAVALPPSLPLYKFLVETYVRHRWMHEDRYHEMFTVQFWGIMSDFPEMINLRVSHHGSIIEIHKALLIRSSPYYRALFQGGFSDRDQEVFAMEILPENMITFRKWLYDGELTLGEDIDDYQHLIRLYIFADYYDFPALRRAIMSLFVLHNKEHNDHRVPHFPLMKDCLSQLPPTLATVSLVR</sequence>
<dbReference type="Pfam" id="PF00651">
    <property type="entry name" value="BTB"/>
    <property type="match status" value="1"/>
</dbReference>
<dbReference type="OrthoDB" id="3946017at2759"/>
<feature type="compositionally biased region" description="Basic and acidic residues" evidence="1">
    <location>
        <begin position="14"/>
        <end position="24"/>
    </location>
</feature>
<feature type="domain" description="BTB" evidence="2">
    <location>
        <begin position="226"/>
        <end position="294"/>
    </location>
</feature>
<dbReference type="EMBL" id="CAIJEO010000011">
    <property type="protein sequence ID" value="CAD0100286.1"/>
    <property type="molecule type" value="Genomic_DNA"/>
</dbReference>
<evidence type="ECO:0000313" key="4">
    <source>
        <dbReference type="Proteomes" id="UP000714618"/>
    </source>
</evidence>
<organism evidence="3 4">
    <name type="scientific">Aureobasidium mustum</name>
    <dbReference type="NCBI Taxonomy" id="2773714"/>
    <lineage>
        <taxon>Eukaryota</taxon>
        <taxon>Fungi</taxon>
        <taxon>Dikarya</taxon>
        <taxon>Ascomycota</taxon>
        <taxon>Pezizomycotina</taxon>
        <taxon>Dothideomycetes</taxon>
        <taxon>Dothideomycetidae</taxon>
        <taxon>Dothideales</taxon>
        <taxon>Saccotheciaceae</taxon>
        <taxon>Aureobasidium</taxon>
    </lineage>
</organism>
<evidence type="ECO:0000256" key="1">
    <source>
        <dbReference type="SAM" id="MobiDB-lite"/>
    </source>
</evidence>
<protein>
    <recommendedName>
        <fullName evidence="2">BTB domain-containing protein</fullName>
    </recommendedName>
</protein>